<dbReference type="Proteomes" id="UP001148629">
    <property type="component" value="Unassembled WGS sequence"/>
</dbReference>
<name>A0ACC1S391_9HYPO</name>
<gene>
    <name evidence="1" type="ORF">NM208_g8980</name>
</gene>
<comment type="caution">
    <text evidence="1">The sequence shown here is derived from an EMBL/GenBank/DDBJ whole genome shotgun (WGS) entry which is preliminary data.</text>
</comment>
<accession>A0ACC1S391</accession>
<evidence type="ECO:0000313" key="1">
    <source>
        <dbReference type="EMBL" id="KAJ3531212.1"/>
    </source>
</evidence>
<keyword evidence="2" id="KW-1185">Reference proteome</keyword>
<evidence type="ECO:0000313" key="2">
    <source>
        <dbReference type="Proteomes" id="UP001148629"/>
    </source>
</evidence>
<sequence length="854" mass="96533">MTPLMLSFVLMSLLLINISRAIKNTTVETKRLTTNDGTNYVYDFIPAAPNYPTVMLLHGFPSTRHDWKYQIANFSAAGYGIVAPDLLGYGDSDRPTELEAYRLKRISGHLAEILDHEGLATVIGVGHDWGTVVLSRSLYWHSERFEKAAFLSTGYVPAGSFFDVDATNVASLKEFGYFQYGYWYFFNSYNAKDLMEERLESTFSLVHHRNASAWAENFAHIGAARAWLTANTTTARAEFITDEIKETWMAAFGRKDAFAASLNCYQSLLRGTQAEDEADVTDEGKMLHMPVLSIGGLRDLVARADQIHETFKPWTAGSHTIRDVDTGHWMLFEDPEGVSAILLEFLAAADRHFRQHDPPQLLNIPTRPETNKNPTFNSSLQSMMRRSRHCDLESPEDDATPSRDRERWMLLAPKKEQRITLSQGNNRYWALPPSYFCASYLTFDAFKLLCNSLDNVEIKSDQDARHKLSRIMPPQATSCTRLETLPAELVGAVFSFLDVDDFIALSLCSQTLWSRAIAWAQSGYLWWRSAYSWAGTPIICVGSQLETLPQSLYDIFPSAIPEPIPEGVESEQERRLHPHNRPRVWFDEAVERYGKRPIPYDDDYGEQFRKHITSAGIPEEFHEPMAASFPTFSVEQGSKWYLRNRTLKEYICMEGITTDDGEATVSFVGNHWLTLDILVIWLISWRGEPDSQVCSWERLKLFRGLTDSGIGDIMIDPTYGPLDGSFWPIWDGNWAGHSLDVVAEEVDEGWVDQSSTIDLISDGMMRTFYGLAMAEVGREEEKYWEKIYKDSGAVADLGITTASPGYSPTSPEYGPEYPGLPISPTSPAYSPESPTYTPTSPTSPTYDPVSPRFW</sequence>
<reference evidence="1" key="1">
    <citation type="submission" date="2022-08" db="EMBL/GenBank/DDBJ databases">
        <title>Genome Sequence of Fusarium decemcellulare.</title>
        <authorList>
            <person name="Buettner E."/>
        </authorList>
    </citation>
    <scope>NUCLEOTIDE SEQUENCE</scope>
    <source>
        <strain evidence="1">Babe19</strain>
    </source>
</reference>
<organism evidence="1 2">
    <name type="scientific">Fusarium decemcellulare</name>
    <dbReference type="NCBI Taxonomy" id="57161"/>
    <lineage>
        <taxon>Eukaryota</taxon>
        <taxon>Fungi</taxon>
        <taxon>Dikarya</taxon>
        <taxon>Ascomycota</taxon>
        <taxon>Pezizomycotina</taxon>
        <taxon>Sordariomycetes</taxon>
        <taxon>Hypocreomycetidae</taxon>
        <taxon>Hypocreales</taxon>
        <taxon>Nectriaceae</taxon>
        <taxon>Fusarium</taxon>
        <taxon>Fusarium decemcellulare species complex</taxon>
    </lineage>
</organism>
<dbReference type="EMBL" id="JANRMS010001086">
    <property type="protein sequence ID" value="KAJ3531212.1"/>
    <property type="molecule type" value="Genomic_DNA"/>
</dbReference>
<protein>
    <submittedName>
        <fullName evidence="1">Uncharacterized protein</fullName>
    </submittedName>
</protein>
<proteinExistence type="predicted"/>